<dbReference type="Gene3D" id="3.30.1150.10">
    <property type="match status" value="1"/>
</dbReference>
<gene>
    <name evidence="6" type="ORF">HNQ86_002371</name>
</gene>
<evidence type="ECO:0000256" key="3">
    <source>
        <dbReference type="ARBA" id="ARBA00022989"/>
    </source>
</evidence>
<keyword evidence="2" id="KW-0812">Transmembrane</keyword>
<evidence type="ECO:0000256" key="1">
    <source>
        <dbReference type="ARBA" id="ARBA00004167"/>
    </source>
</evidence>
<keyword evidence="5" id="KW-0732">Signal</keyword>
<accession>A0A841KIL2</accession>
<dbReference type="AlphaFoldDB" id="A0A841KIL2"/>
<dbReference type="InterPro" id="IPR006260">
    <property type="entry name" value="TonB/TolA_C"/>
</dbReference>
<organism evidence="6 7">
    <name type="scientific">Oleiagrimonas soli</name>
    <dbReference type="NCBI Taxonomy" id="1543381"/>
    <lineage>
        <taxon>Bacteria</taxon>
        <taxon>Pseudomonadati</taxon>
        <taxon>Pseudomonadota</taxon>
        <taxon>Gammaproteobacteria</taxon>
        <taxon>Lysobacterales</taxon>
        <taxon>Rhodanobacteraceae</taxon>
        <taxon>Oleiagrimonas</taxon>
    </lineage>
</organism>
<dbReference type="OrthoDB" id="5953911at2"/>
<name>A0A841KIL2_9GAMM</name>
<dbReference type="RefSeq" id="WP_152569388.1">
    <property type="nucleotide sequence ID" value="NZ_JACHET010000001.1"/>
</dbReference>
<evidence type="ECO:0000256" key="4">
    <source>
        <dbReference type="ARBA" id="ARBA00023136"/>
    </source>
</evidence>
<feature type="signal peptide" evidence="5">
    <location>
        <begin position="1"/>
        <end position="22"/>
    </location>
</feature>
<sequence length="181" mass="19896">MRRMRGYGALACVLMLAACSVAPVRKPPPKTDVSYEAVADKHLKHYHLEPAQTPQMPAQYPDNPAPVYPPALVSQGMPPVDVTALLIVDAQGRVTAVRIDAEATDDATRKAFDDAVRTAALQWRFIPLRIATWETDAQGNEHRVRADPKPFSQIYRFHFEVQDGQPVVRAGAPVASSSGQR</sequence>
<dbReference type="SUPFAM" id="SSF74653">
    <property type="entry name" value="TolA/TonB C-terminal domain"/>
    <property type="match status" value="1"/>
</dbReference>
<keyword evidence="4" id="KW-0472">Membrane</keyword>
<evidence type="ECO:0000313" key="7">
    <source>
        <dbReference type="Proteomes" id="UP000560000"/>
    </source>
</evidence>
<feature type="chain" id="PRO_5033050545" evidence="5">
    <location>
        <begin position="23"/>
        <end position="181"/>
    </location>
</feature>
<evidence type="ECO:0000313" key="6">
    <source>
        <dbReference type="EMBL" id="MBB6185026.1"/>
    </source>
</evidence>
<dbReference type="NCBIfam" id="TIGR01352">
    <property type="entry name" value="tonB_Cterm"/>
    <property type="match status" value="1"/>
</dbReference>
<evidence type="ECO:0000256" key="2">
    <source>
        <dbReference type="ARBA" id="ARBA00022692"/>
    </source>
</evidence>
<comment type="subcellular location">
    <subcellularLocation>
        <location evidence="1">Membrane</location>
        <topology evidence="1">Single-pass membrane protein</topology>
    </subcellularLocation>
</comment>
<proteinExistence type="predicted"/>
<protein>
    <submittedName>
        <fullName evidence="6">TonB family protein</fullName>
    </submittedName>
</protein>
<dbReference type="Proteomes" id="UP000560000">
    <property type="component" value="Unassembled WGS sequence"/>
</dbReference>
<dbReference type="PROSITE" id="PS51257">
    <property type="entry name" value="PROKAR_LIPOPROTEIN"/>
    <property type="match status" value="1"/>
</dbReference>
<dbReference type="EMBL" id="JACHET010000001">
    <property type="protein sequence ID" value="MBB6185026.1"/>
    <property type="molecule type" value="Genomic_DNA"/>
</dbReference>
<evidence type="ECO:0000256" key="5">
    <source>
        <dbReference type="SAM" id="SignalP"/>
    </source>
</evidence>
<keyword evidence="3" id="KW-1133">Transmembrane helix</keyword>
<comment type="caution">
    <text evidence="6">The sequence shown here is derived from an EMBL/GenBank/DDBJ whole genome shotgun (WGS) entry which is preliminary data.</text>
</comment>
<reference evidence="6 7" key="1">
    <citation type="submission" date="2020-08" db="EMBL/GenBank/DDBJ databases">
        <title>Genomic Encyclopedia of Type Strains, Phase IV (KMG-IV): sequencing the most valuable type-strain genomes for metagenomic binning, comparative biology and taxonomic classification.</title>
        <authorList>
            <person name="Goeker M."/>
        </authorList>
    </citation>
    <scope>NUCLEOTIDE SEQUENCE [LARGE SCALE GENOMIC DNA]</scope>
    <source>
        <strain evidence="6 7">DSM 107085</strain>
    </source>
</reference>
<dbReference type="GO" id="GO:0016020">
    <property type="term" value="C:membrane"/>
    <property type="evidence" value="ECO:0007669"/>
    <property type="project" value="UniProtKB-SubCell"/>
</dbReference>